<comment type="caution">
    <text evidence="6">The sequence shown here is derived from an EMBL/GenBank/DDBJ whole genome shotgun (WGS) entry which is preliminary data.</text>
</comment>
<dbReference type="Gene3D" id="3.40.190.10">
    <property type="entry name" value="Periplasmic binding protein-like II"/>
    <property type="match status" value="2"/>
</dbReference>
<dbReference type="PROSITE" id="PS50931">
    <property type="entry name" value="HTH_LYSR"/>
    <property type="match status" value="1"/>
</dbReference>
<sequence length="318" mass="34527">MFGLVEWMEIPMFELRRLRLLHEFALRGTIAEVASALSYSTSTVSQQLSLLEREAGVALFEPDGRRIRLTAQGRLLAEYASRALDLDEAAQRALASGSLMLEPVRISAMPTAAEALVPAALSLIAQRTPDLRVTMAEEPPEEGLSELTARRVDVVIAEQYPGHTRPRAEGTDHALIGEDPIRLVIPDAEGVRALGDLRDRAWVMEPRGTAAREWAVQQCRAAGFEPDVRYEAADLTVHVRLVAAGHAVGMLPDLIWSARPEGVALADLPGSPVREVFTATRTAAQGSASIRIVRDALAEAFASHRDQSTAFADDLAAR</sequence>
<gene>
    <name evidence="6" type="ORF">QSV35_08065</name>
</gene>
<proteinExistence type="inferred from homology"/>
<accession>A0ABT7MXV7</accession>
<dbReference type="EMBL" id="JASXSZ010000002">
    <property type="protein sequence ID" value="MDL9979287.1"/>
    <property type="molecule type" value="Genomic_DNA"/>
</dbReference>
<dbReference type="InterPro" id="IPR036390">
    <property type="entry name" value="WH_DNA-bd_sf"/>
</dbReference>
<comment type="similarity">
    <text evidence="1">Belongs to the LysR transcriptional regulatory family.</text>
</comment>
<feature type="domain" description="HTH lysR-type" evidence="5">
    <location>
        <begin position="13"/>
        <end position="70"/>
    </location>
</feature>
<dbReference type="PANTHER" id="PTHR30346">
    <property type="entry name" value="TRANSCRIPTIONAL DUAL REGULATOR HCAR-RELATED"/>
    <property type="match status" value="1"/>
</dbReference>
<name>A0ABT7MXV7_9MICO</name>
<evidence type="ECO:0000256" key="4">
    <source>
        <dbReference type="ARBA" id="ARBA00023163"/>
    </source>
</evidence>
<evidence type="ECO:0000256" key="3">
    <source>
        <dbReference type="ARBA" id="ARBA00023125"/>
    </source>
</evidence>
<keyword evidence="2" id="KW-0805">Transcription regulation</keyword>
<evidence type="ECO:0000256" key="2">
    <source>
        <dbReference type="ARBA" id="ARBA00023015"/>
    </source>
</evidence>
<dbReference type="PANTHER" id="PTHR30346:SF29">
    <property type="entry name" value="LYSR SUBSTRATE-BINDING"/>
    <property type="match status" value="1"/>
</dbReference>
<evidence type="ECO:0000313" key="6">
    <source>
        <dbReference type="EMBL" id="MDL9979287.1"/>
    </source>
</evidence>
<dbReference type="SUPFAM" id="SSF53850">
    <property type="entry name" value="Periplasmic binding protein-like II"/>
    <property type="match status" value="1"/>
</dbReference>
<organism evidence="6 7">
    <name type="scientific">Microbacterium candidum</name>
    <dbReference type="NCBI Taxonomy" id="3041922"/>
    <lineage>
        <taxon>Bacteria</taxon>
        <taxon>Bacillati</taxon>
        <taxon>Actinomycetota</taxon>
        <taxon>Actinomycetes</taxon>
        <taxon>Micrococcales</taxon>
        <taxon>Microbacteriaceae</taxon>
        <taxon>Microbacterium</taxon>
    </lineage>
</organism>
<evidence type="ECO:0000313" key="7">
    <source>
        <dbReference type="Proteomes" id="UP001235064"/>
    </source>
</evidence>
<dbReference type="Proteomes" id="UP001235064">
    <property type="component" value="Unassembled WGS sequence"/>
</dbReference>
<dbReference type="InterPro" id="IPR000847">
    <property type="entry name" value="LysR_HTH_N"/>
</dbReference>
<dbReference type="Gene3D" id="1.10.10.10">
    <property type="entry name" value="Winged helix-like DNA-binding domain superfamily/Winged helix DNA-binding domain"/>
    <property type="match status" value="1"/>
</dbReference>
<reference evidence="6 7" key="1">
    <citation type="submission" date="2023-06" db="EMBL/GenBank/DDBJ databases">
        <title>Microbacterium sp. nov., isolated from a waste landfill.</title>
        <authorList>
            <person name="Wen W."/>
        </authorList>
    </citation>
    <scope>NUCLEOTIDE SEQUENCE [LARGE SCALE GENOMIC DNA]</scope>
    <source>
        <strain evidence="6 7">ASV49</strain>
    </source>
</reference>
<evidence type="ECO:0000256" key="1">
    <source>
        <dbReference type="ARBA" id="ARBA00009437"/>
    </source>
</evidence>
<dbReference type="Pfam" id="PF03466">
    <property type="entry name" value="LysR_substrate"/>
    <property type="match status" value="1"/>
</dbReference>
<dbReference type="Pfam" id="PF00126">
    <property type="entry name" value="HTH_1"/>
    <property type="match status" value="1"/>
</dbReference>
<protein>
    <submittedName>
        <fullName evidence="6">LysR substrate-binding domain-containing protein</fullName>
    </submittedName>
</protein>
<dbReference type="SUPFAM" id="SSF46785">
    <property type="entry name" value="Winged helix' DNA-binding domain"/>
    <property type="match status" value="1"/>
</dbReference>
<dbReference type="InterPro" id="IPR005119">
    <property type="entry name" value="LysR_subst-bd"/>
</dbReference>
<dbReference type="InterPro" id="IPR036388">
    <property type="entry name" value="WH-like_DNA-bd_sf"/>
</dbReference>
<keyword evidence="7" id="KW-1185">Reference proteome</keyword>
<dbReference type="RefSeq" id="WP_286288149.1">
    <property type="nucleotide sequence ID" value="NZ_JASXSZ010000002.1"/>
</dbReference>
<keyword evidence="4" id="KW-0804">Transcription</keyword>
<evidence type="ECO:0000259" key="5">
    <source>
        <dbReference type="PROSITE" id="PS50931"/>
    </source>
</evidence>
<keyword evidence="3" id="KW-0238">DNA-binding</keyword>